<evidence type="ECO:0000256" key="8">
    <source>
        <dbReference type="ARBA" id="ARBA00022679"/>
    </source>
</evidence>
<name>A0ABQ5X180_9PROT</name>
<dbReference type="InterPro" id="IPR029044">
    <property type="entry name" value="Nucleotide-diphossugar_trans"/>
</dbReference>
<dbReference type="InterPro" id="IPR050321">
    <property type="entry name" value="Glycosyltr_2/OpgH_subfam"/>
</dbReference>
<feature type="transmembrane region" description="Helical" evidence="12">
    <location>
        <begin position="454"/>
        <end position="475"/>
    </location>
</feature>
<dbReference type="NCBIfam" id="NF003958">
    <property type="entry name" value="PRK05454.2-1"/>
    <property type="match status" value="1"/>
</dbReference>
<feature type="transmembrane region" description="Helical" evidence="12">
    <location>
        <begin position="631"/>
        <end position="652"/>
    </location>
</feature>
<proteinExistence type="inferred from homology"/>
<feature type="transmembrane region" description="Helical" evidence="12">
    <location>
        <begin position="495"/>
        <end position="516"/>
    </location>
</feature>
<evidence type="ECO:0000256" key="4">
    <source>
        <dbReference type="ARBA" id="ARBA00020585"/>
    </source>
</evidence>
<evidence type="ECO:0000256" key="6">
    <source>
        <dbReference type="ARBA" id="ARBA00022519"/>
    </source>
</evidence>
<accession>A0ABQ5X180</accession>
<keyword evidence="7" id="KW-0328">Glycosyltransferase</keyword>
<evidence type="ECO:0000313" key="14">
    <source>
        <dbReference type="EMBL" id="GLQ69561.1"/>
    </source>
</evidence>
<evidence type="ECO:0000256" key="11">
    <source>
        <dbReference type="ARBA" id="ARBA00023136"/>
    </source>
</evidence>
<keyword evidence="6" id="KW-0997">Cell inner membrane</keyword>
<evidence type="ECO:0000256" key="3">
    <source>
        <dbReference type="ARBA" id="ARBA00009337"/>
    </source>
</evidence>
<keyword evidence="9 12" id="KW-0812">Transmembrane</keyword>
<gene>
    <name evidence="14" type="ORF">GCM10007866_20140</name>
</gene>
<keyword evidence="15" id="KW-1185">Reference proteome</keyword>
<dbReference type="RefSeq" id="WP_062027437.1">
    <property type="nucleotide sequence ID" value="NZ_BEWL01000022.1"/>
</dbReference>
<evidence type="ECO:0000256" key="9">
    <source>
        <dbReference type="ARBA" id="ARBA00022692"/>
    </source>
</evidence>
<comment type="caution">
    <text evidence="14">The sequence shown here is derived from an EMBL/GenBank/DDBJ whole genome shotgun (WGS) entry which is preliminary data.</text>
</comment>
<keyword evidence="10 12" id="KW-1133">Transmembrane helix</keyword>
<dbReference type="Pfam" id="PF13632">
    <property type="entry name" value="Glyco_trans_2_3"/>
    <property type="match status" value="1"/>
</dbReference>
<dbReference type="CDD" id="cd04191">
    <property type="entry name" value="Glucan_BSP_MdoH"/>
    <property type="match status" value="1"/>
</dbReference>
<feature type="transmembrane region" description="Helical" evidence="12">
    <location>
        <begin position="97"/>
        <end position="117"/>
    </location>
</feature>
<comment type="similarity">
    <text evidence="3">Belongs to the glycosyltransferase 2 family. OpgH subfamily.</text>
</comment>
<evidence type="ECO:0000256" key="1">
    <source>
        <dbReference type="ARBA" id="ARBA00004429"/>
    </source>
</evidence>
<dbReference type="SUPFAM" id="SSF53448">
    <property type="entry name" value="Nucleotide-diphospho-sugar transferases"/>
    <property type="match status" value="1"/>
</dbReference>
<evidence type="ECO:0000256" key="12">
    <source>
        <dbReference type="SAM" id="Phobius"/>
    </source>
</evidence>
<evidence type="ECO:0000313" key="15">
    <source>
        <dbReference type="Proteomes" id="UP001156672"/>
    </source>
</evidence>
<organism evidence="14 15">
    <name type="scientific">Gluconobacter albidus</name>
    <dbReference type="NCBI Taxonomy" id="318683"/>
    <lineage>
        <taxon>Bacteria</taxon>
        <taxon>Pseudomonadati</taxon>
        <taxon>Pseudomonadota</taxon>
        <taxon>Alphaproteobacteria</taxon>
        <taxon>Acetobacterales</taxon>
        <taxon>Acetobacteraceae</taxon>
        <taxon>Gluconobacter</taxon>
    </lineage>
</organism>
<evidence type="ECO:0000256" key="7">
    <source>
        <dbReference type="ARBA" id="ARBA00022676"/>
    </source>
</evidence>
<feature type="transmembrane region" description="Helical" evidence="12">
    <location>
        <begin position="536"/>
        <end position="559"/>
    </location>
</feature>
<evidence type="ECO:0000256" key="10">
    <source>
        <dbReference type="ARBA" id="ARBA00022989"/>
    </source>
</evidence>
<reference evidence="15" key="1">
    <citation type="journal article" date="2019" name="Int. J. Syst. Evol. Microbiol.">
        <title>The Global Catalogue of Microorganisms (GCM) 10K type strain sequencing project: providing services to taxonomists for standard genome sequencing and annotation.</title>
        <authorList>
            <consortium name="The Broad Institute Genomics Platform"/>
            <consortium name="The Broad Institute Genome Sequencing Center for Infectious Disease"/>
            <person name="Wu L."/>
            <person name="Ma J."/>
        </authorList>
    </citation>
    <scope>NUCLEOTIDE SEQUENCE [LARGE SCALE GENOMIC DNA]</scope>
    <source>
        <strain evidence="15">NBRC 3250</strain>
    </source>
</reference>
<keyword evidence="5" id="KW-1003">Cell membrane</keyword>
<dbReference type="NCBIfam" id="NF003962">
    <property type="entry name" value="PRK05454.2-5"/>
    <property type="match status" value="1"/>
</dbReference>
<sequence length="767" mass="88491">MSTVNFESYLYYAGLSKQEAAYTATHLKSWDDLHRWLSENQENDFQPVPDRVPIGTPFLETNWRINLRNRLRKVEETHQPVGEPPLWPKVVDRRRQLAMIFSLGLTALMTIISNITLVTEHISDNWRHAYLIIYAIMTYFMIATFAKLGLGSWHALRGPAGNPWHPSHTARDPRANIRTAIIYPVYHEDAARVVAGLTATWESIKRHAPDYASQYDLFLLSDSRKPEYWVAEQAALHTAQAANPDARFYYRWRPSNHNAKLGNVIDFCRRWGKTYEYMVVMDADSIMNGGTIHSMVRMMEGNHRLGILQSNPTPILRESLFGRMQQFAGRLYGSAFSYSLQAMYMGHAQYIGHNAIIRMDPFIKYCILPELSGSSPWGGKPLSHDIIEAAMMARMGYEVWFMPELKGSYEEIPANILGFLIRERRWMQGNLQHLRFLFVNGLHTIHRETFLNGLMGYLSAPLWAAFLFVSAYSMVSFLRHGTLNLGAMSTVEVPAMLMLAASMVFLFLPRILAIVLNFSKPRARLYGGRTKIIVSILLETIFSMFFAPIIMIYITKFVWQWAIRKSVSWGTQQRDDAPLPWLDCFRHFGWVMVIGLLCSYLLYRQVLLVPAQTVALMSLVSGHLLSPASVFFWFFPILGGFVLSALIVRFTSRSFPLLRKARLFAIPEEVEVPPELSDLEKWEQYLRQHIPDPEQDRHALRYAISDPFFYVRHRPQTRIKPHIADALLPKIRQGMPLTIKEFTYAIRERRCYDALHRAAILGNIMQK</sequence>
<dbReference type="Gene3D" id="3.90.550.10">
    <property type="entry name" value="Spore Coat Polysaccharide Biosynthesis Protein SpsA, Chain A"/>
    <property type="match status" value="1"/>
</dbReference>
<feature type="transmembrane region" description="Helical" evidence="12">
    <location>
        <begin position="129"/>
        <end position="150"/>
    </location>
</feature>
<evidence type="ECO:0000259" key="13">
    <source>
        <dbReference type="Pfam" id="PF13632"/>
    </source>
</evidence>
<dbReference type="InterPro" id="IPR001173">
    <property type="entry name" value="Glyco_trans_2-like"/>
</dbReference>
<comment type="pathway">
    <text evidence="2">Glycan metabolism; osmoregulated periplasmic glucan (OPG) biosynthesis.</text>
</comment>
<feature type="transmembrane region" description="Helical" evidence="12">
    <location>
        <begin position="579"/>
        <end position="602"/>
    </location>
</feature>
<keyword evidence="8" id="KW-0808">Transferase</keyword>
<evidence type="ECO:0000256" key="2">
    <source>
        <dbReference type="ARBA" id="ARBA00005001"/>
    </source>
</evidence>
<keyword evidence="11 12" id="KW-0472">Membrane</keyword>
<evidence type="ECO:0000256" key="5">
    <source>
        <dbReference type="ARBA" id="ARBA00022475"/>
    </source>
</evidence>
<dbReference type="EMBL" id="BSNW01000041">
    <property type="protein sequence ID" value="GLQ69561.1"/>
    <property type="molecule type" value="Genomic_DNA"/>
</dbReference>
<dbReference type="Proteomes" id="UP001156672">
    <property type="component" value="Unassembled WGS sequence"/>
</dbReference>
<comment type="subcellular location">
    <subcellularLocation>
        <location evidence="1">Cell inner membrane</location>
        <topology evidence="1">Multi-pass membrane protein</topology>
    </subcellularLocation>
</comment>
<feature type="domain" description="Glycosyltransferase 2-like" evidence="13">
    <location>
        <begin position="279"/>
        <end position="507"/>
    </location>
</feature>
<dbReference type="PANTHER" id="PTHR43867">
    <property type="entry name" value="CELLULOSE SYNTHASE CATALYTIC SUBUNIT A [UDP-FORMING]"/>
    <property type="match status" value="1"/>
</dbReference>
<dbReference type="PANTHER" id="PTHR43867:SF5">
    <property type="entry name" value="GLUCANS BIOSYNTHESIS GLUCOSYLTRANSFERASE H"/>
    <property type="match status" value="1"/>
</dbReference>
<protein>
    <recommendedName>
        <fullName evidence="4">Glucans biosynthesis glucosyltransferase H</fullName>
    </recommendedName>
</protein>